<evidence type="ECO:0000259" key="2">
    <source>
        <dbReference type="PROSITE" id="PS51397"/>
    </source>
</evidence>
<keyword evidence="4" id="KW-1185">Reference proteome</keyword>
<feature type="compositionally biased region" description="Acidic residues" evidence="1">
    <location>
        <begin position="903"/>
        <end position="918"/>
    </location>
</feature>
<dbReference type="Gene3D" id="3.40.50.150">
    <property type="entry name" value="Vaccinia Virus protein VP39"/>
    <property type="match status" value="1"/>
</dbReference>
<dbReference type="GO" id="GO:0005634">
    <property type="term" value="C:nucleus"/>
    <property type="evidence" value="ECO:0007669"/>
    <property type="project" value="TreeGrafter"/>
</dbReference>
<gene>
    <name evidence="3" type="ORF">A0H81_01444</name>
</gene>
<feature type="region of interest" description="Disordered" evidence="1">
    <location>
        <begin position="359"/>
        <end position="383"/>
    </location>
</feature>
<feature type="region of interest" description="Disordered" evidence="1">
    <location>
        <begin position="1"/>
        <end position="28"/>
    </location>
</feature>
<feature type="compositionally biased region" description="Basic and acidic residues" evidence="1">
    <location>
        <begin position="893"/>
        <end position="902"/>
    </location>
</feature>
<evidence type="ECO:0000256" key="1">
    <source>
        <dbReference type="SAM" id="MobiDB-lite"/>
    </source>
</evidence>
<dbReference type="InterPro" id="IPR053000">
    <property type="entry name" value="WSS1-like_metalloprotease"/>
</dbReference>
<feature type="region of interest" description="Disordered" evidence="1">
    <location>
        <begin position="508"/>
        <end position="529"/>
    </location>
</feature>
<dbReference type="CDD" id="cd02440">
    <property type="entry name" value="AdoMet_MTases"/>
    <property type="match status" value="1"/>
</dbReference>
<feature type="compositionally biased region" description="Low complexity" evidence="1">
    <location>
        <begin position="925"/>
        <end position="959"/>
    </location>
</feature>
<dbReference type="EMBL" id="LUGG01000001">
    <property type="protein sequence ID" value="OBZ79066.1"/>
    <property type="molecule type" value="Genomic_DNA"/>
</dbReference>
<evidence type="ECO:0000313" key="3">
    <source>
        <dbReference type="EMBL" id="OBZ79066.1"/>
    </source>
</evidence>
<dbReference type="AlphaFoldDB" id="A0A1C7MRM6"/>
<dbReference type="SUPFAM" id="SSF53335">
    <property type="entry name" value="S-adenosyl-L-methionine-dependent methyltransferases"/>
    <property type="match status" value="1"/>
</dbReference>
<evidence type="ECO:0000313" key="4">
    <source>
        <dbReference type="Proteomes" id="UP000092993"/>
    </source>
</evidence>
<dbReference type="InterPro" id="IPR013536">
    <property type="entry name" value="WLM_dom"/>
</dbReference>
<dbReference type="PANTHER" id="PTHR46622:SF1">
    <property type="entry name" value="DNA-DEPENDENT METALLOPROTEASE WSS1"/>
    <property type="match status" value="1"/>
</dbReference>
<feature type="region of interest" description="Disordered" evidence="1">
    <location>
        <begin position="43"/>
        <end position="81"/>
    </location>
</feature>
<dbReference type="Pfam" id="PF13649">
    <property type="entry name" value="Methyltransf_25"/>
    <property type="match status" value="1"/>
</dbReference>
<dbReference type="GO" id="GO:0006281">
    <property type="term" value="P:DNA repair"/>
    <property type="evidence" value="ECO:0007669"/>
    <property type="project" value="TreeGrafter"/>
</dbReference>
<dbReference type="PANTHER" id="PTHR46622">
    <property type="entry name" value="DNA-DEPENDENT METALLOPROTEASE WSS1"/>
    <property type="match status" value="1"/>
</dbReference>
<organism evidence="3 4">
    <name type="scientific">Grifola frondosa</name>
    <name type="common">Maitake</name>
    <name type="synonym">Polyporus frondosus</name>
    <dbReference type="NCBI Taxonomy" id="5627"/>
    <lineage>
        <taxon>Eukaryota</taxon>
        <taxon>Fungi</taxon>
        <taxon>Dikarya</taxon>
        <taxon>Basidiomycota</taxon>
        <taxon>Agaricomycotina</taxon>
        <taxon>Agaricomycetes</taxon>
        <taxon>Polyporales</taxon>
        <taxon>Grifolaceae</taxon>
        <taxon>Grifola</taxon>
    </lineage>
</organism>
<dbReference type="OrthoDB" id="2013972at2759"/>
<dbReference type="GO" id="GO:0008237">
    <property type="term" value="F:metallopeptidase activity"/>
    <property type="evidence" value="ECO:0007669"/>
    <property type="project" value="TreeGrafter"/>
</dbReference>
<dbReference type="STRING" id="5627.A0A1C7MRM6"/>
<dbReference type="InterPro" id="IPR029063">
    <property type="entry name" value="SAM-dependent_MTases_sf"/>
</dbReference>
<sequence length="1060" mass="117411">MASTPSIPALRVSLSSPEECLRRDPPFSSPLGALALLDDLTDRDDLPSFDSHSPEMIKYGSRKRSSHSGSQTQSTPLKDSQSIDVAVSLEMITPATAPTKLKKKKSLGQALRVFSSDSSFSKDNNALRNATKKTSKSVPFPLRLEDKISIPVPPVPPLPSATLTVGGETKDTFEDLNRTVLKRNMPHQPFRPEDAPYMQAYTQMMLESDFYMHELLRRLNPNDSPTFHNYGRKPPSDVLDLGCGEGHWVLHAAKYWKSSHTKVTGLDLIDVHNNHTGQVFPQLEPVSVPKNVTWIRSNFVKYALPFSDDSFDLVRMADLSLCIPRQRWSFVFSQVRRVLRPGGRLELIDDRIFFPPIPPPPRRDTFGRTNNRRSVPIDSDSDEDSLYVNTPTFDSPKAVKNGHAHSSLYEEFRSSAGVAKHLETIFDNMLINKYGISPNPHEFLRETLCTVFGDGNATLTRTFQLAVPSRELVEGNSGRIIAEPKRHSEDTERQKSLSWIAMEWDKRDKRAAERTTPSRASEDSMDDPSMLDSLTPKAVQVLFGNGKIVGSRADVPYQPPGLLLVPSTLIPFSPIELEMHACKNMNTLLGCKYALVSYVLEQKGEDGFLLVEEDELDDLLWDYDRFRRKRFNWPSEVPGIRMEEEPEIYISPKPTIFRLNSGSSLLTERQRAYSAAASPLLTAGLGGEHMTHVRNIQAKGRPGPPTLQRIASLVKPIMRKRSWVLPVLAEFFPESPSLVGLNINEGRKILLRLRPAHSPDTFCDIEDITHTMLHELAHNVHGSHDEQFYKYLSALEGEYDALRQAGYAGEGFFSEGSRLGINISHNLPPHLARQQALAAAEKRRKLNLMLSGGGRLGGAGNREDKSLRELAAEATERRMRDEKACASGAVAQREAEKAAKDSVEDDVIDLTQDSDSESEITILESGPTPASTSASSSQAPSCPGSGYASPASSTSSVSRPVRRVSHGAGGRPRLPKSRSSSRMPHHGRKVRVITPPPSPIPLDTPEAASRYSPLVPLLAPEPWPCPRSLARWPMPGAGRVMYAVNPACRTISGLVGSVEV</sequence>
<dbReference type="InterPro" id="IPR041698">
    <property type="entry name" value="Methyltransf_25"/>
</dbReference>
<feature type="compositionally biased region" description="Basic and acidic residues" evidence="1">
    <location>
        <begin position="874"/>
        <end position="884"/>
    </location>
</feature>
<name>A0A1C7MRM6_GRIFR</name>
<proteinExistence type="predicted"/>
<comment type="caution">
    <text evidence="3">The sequence shown here is derived from an EMBL/GenBank/DDBJ whole genome shotgun (WGS) entry which is preliminary data.</text>
</comment>
<protein>
    <recommendedName>
        <fullName evidence="2">WLM domain-containing protein</fullName>
    </recommendedName>
</protein>
<feature type="region of interest" description="Disordered" evidence="1">
    <location>
        <begin position="874"/>
        <end position="999"/>
    </location>
</feature>
<feature type="domain" description="WLM" evidence="2">
    <location>
        <begin position="681"/>
        <end position="880"/>
    </location>
</feature>
<dbReference type="PROSITE" id="PS51397">
    <property type="entry name" value="WLM"/>
    <property type="match status" value="1"/>
</dbReference>
<feature type="compositionally biased region" description="Polar residues" evidence="1">
    <location>
        <begin position="67"/>
        <end position="81"/>
    </location>
</feature>
<dbReference type="Proteomes" id="UP000092993">
    <property type="component" value="Unassembled WGS sequence"/>
</dbReference>
<accession>A0A1C7MRM6</accession>
<reference evidence="3 4" key="1">
    <citation type="submission" date="2016-03" db="EMBL/GenBank/DDBJ databases">
        <title>Whole genome sequencing of Grifola frondosa 9006-11.</title>
        <authorList>
            <person name="Min B."/>
            <person name="Park H."/>
            <person name="Kim J.-G."/>
            <person name="Cho H."/>
            <person name="Oh Y.-L."/>
            <person name="Kong W.-S."/>
            <person name="Choi I.-G."/>
        </authorList>
    </citation>
    <scope>NUCLEOTIDE SEQUENCE [LARGE SCALE GENOMIC DNA]</scope>
    <source>
        <strain evidence="3 4">9006-11</strain>
    </source>
</reference>
<dbReference type="Pfam" id="PF08325">
    <property type="entry name" value="WLM"/>
    <property type="match status" value="1"/>
</dbReference>